<feature type="chain" id="PRO_5020348718" description="Outer membrane protein assembly factor BamB" evidence="1">
    <location>
        <begin position="24"/>
        <end position="824"/>
    </location>
</feature>
<accession>A0A4R6YSJ7</accession>
<feature type="signal peptide" evidence="1">
    <location>
        <begin position="1"/>
        <end position="23"/>
    </location>
</feature>
<dbReference type="EMBL" id="SNZH01000011">
    <property type="protein sequence ID" value="TDR41231.1"/>
    <property type="molecule type" value="Genomic_DNA"/>
</dbReference>
<protein>
    <recommendedName>
        <fullName evidence="4">Outer membrane protein assembly factor BamB</fullName>
    </recommendedName>
</protein>
<dbReference type="OrthoDB" id="5961335at2"/>
<reference evidence="2 3" key="1">
    <citation type="submission" date="2019-03" db="EMBL/GenBank/DDBJ databases">
        <title>Genomic Encyclopedia of Type Strains, Phase IV (KMG-IV): sequencing the most valuable type-strain genomes for metagenomic binning, comparative biology and taxonomic classification.</title>
        <authorList>
            <person name="Goeker M."/>
        </authorList>
    </citation>
    <scope>NUCLEOTIDE SEQUENCE [LARGE SCALE GENOMIC DNA]</scope>
    <source>
        <strain evidence="2 3">DSM 21667</strain>
    </source>
</reference>
<comment type="caution">
    <text evidence="2">The sequence shown here is derived from an EMBL/GenBank/DDBJ whole genome shotgun (WGS) entry which is preliminary data.</text>
</comment>
<dbReference type="Proteomes" id="UP000295293">
    <property type="component" value="Unassembled WGS sequence"/>
</dbReference>
<dbReference type="RefSeq" id="WP_133819980.1">
    <property type="nucleotide sequence ID" value="NZ_SNZH01000011.1"/>
</dbReference>
<dbReference type="SUPFAM" id="SSF101898">
    <property type="entry name" value="NHL repeat"/>
    <property type="match status" value="1"/>
</dbReference>
<organism evidence="2 3">
    <name type="scientific">Tahibacter aquaticus</name>
    <dbReference type="NCBI Taxonomy" id="520092"/>
    <lineage>
        <taxon>Bacteria</taxon>
        <taxon>Pseudomonadati</taxon>
        <taxon>Pseudomonadota</taxon>
        <taxon>Gammaproteobacteria</taxon>
        <taxon>Lysobacterales</taxon>
        <taxon>Rhodanobacteraceae</taxon>
        <taxon>Tahibacter</taxon>
    </lineage>
</organism>
<dbReference type="AlphaFoldDB" id="A0A4R6YSJ7"/>
<name>A0A4R6YSJ7_9GAMM</name>
<proteinExistence type="predicted"/>
<keyword evidence="3" id="KW-1185">Reference proteome</keyword>
<sequence length="824" mass="86904">MCKTTASLLAAGLIAGIATSALAQSAGELQLPQWSQTFRLRANTAERPLQTLQGSWLRLGDGTHLVAARDMPGSDGFRLRALEPDGRERFTLPLQPESYAGEAVVQLAHDAAGGGAFVLSDVAGDWRPARLDLLQPDGTGLWQQAMPEGAGDAKQLSTYGNAAVLVLQDAVLQAIDRSGTVRWAFYPGQNESLLHHGGVAFDDDSGTTWLAGSGGLRGMPDGDRVAAVRRFDASGTLLSLDTFRCPQCSQSRATAIDLLPDGEAVVVGRSGEGEPGFVAFYHADGTRRLRLDTPPGSGYDRLVHDELGTIYAFSASDSRVVALGRDGSVLWQREGADMAALDQGVLVSPPFPRRAGALGVDAYSASGQLRWSRQIESSDGLRAGGARWDNGRITLLAQIQRSDSGCGIAPHVISLNSQGAVLDDLRACSMPVIRSISSTSANPLGGIIGNLQGTLVQLSPDAQRRWQYPACPACVADDSTLAGASHVYADGSAWIALARSAPSALGLRRALLRIGADGSVLSETEFPAIARTTMHAGVLLADADRAIDIAAHAGGLRWSRVSAAGVLQETRSIGLPGSSDTVDLLDSRLWPDGSVSLVTSRRNFLGCQTSPPSPVSCTPALTTLLRLDADGSERWRVELGLGWPYVGINADGSSLAFSVASQQPVRARPIDANGTAAATLDVGTLSSDFSFAGMGPVRGRYLISTGSDLYLLDSQAAILAKRPGDNDACCRLYAQGDYGFLVSSVNADAALLSADDLSLTARFDLDGQANTGLQGGRWFWHLFDDGSIYSSIRRPAEYLLGGRLSRFAVPGSPAADRVFLDRFD</sequence>
<keyword evidence="1" id="KW-0732">Signal</keyword>
<evidence type="ECO:0008006" key="4">
    <source>
        <dbReference type="Google" id="ProtNLM"/>
    </source>
</evidence>
<gene>
    <name evidence="2" type="ORF">DFR29_111143</name>
</gene>
<evidence type="ECO:0000313" key="2">
    <source>
        <dbReference type="EMBL" id="TDR41231.1"/>
    </source>
</evidence>
<evidence type="ECO:0000256" key="1">
    <source>
        <dbReference type="SAM" id="SignalP"/>
    </source>
</evidence>
<evidence type="ECO:0000313" key="3">
    <source>
        <dbReference type="Proteomes" id="UP000295293"/>
    </source>
</evidence>